<reference evidence="1 2" key="1">
    <citation type="submission" date="2015-08" db="EMBL/GenBank/DDBJ databases">
        <title>Whole genome sequence of Flavobacterium akiainvivens IK-1T, from decaying Wikstroemia oahuensis, an endemic Hawaiian shrub.</title>
        <authorList>
            <person name="Wan X."/>
            <person name="Hou S."/>
            <person name="Saito J."/>
            <person name="Donachie S."/>
        </authorList>
    </citation>
    <scope>NUCLEOTIDE SEQUENCE [LARGE SCALE GENOMIC DNA]</scope>
    <source>
        <strain evidence="1 2">IK-1</strain>
    </source>
</reference>
<dbReference type="RefSeq" id="WP_054405633.1">
    <property type="nucleotide sequence ID" value="NZ_FOYA01000012.1"/>
</dbReference>
<proteinExistence type="predicted"/>
<comment type="caution">
    <text evidence="1">The sequence shown here is derived from an EMBL/GenBank/DDBJ whole genome shotgun (WGS) entry which is preliminary data.</text>
</comment>
<keyword evidence="2" id="KW-1185">Reference proteome</keyword>
<dbReference type="Proteomes" id="UP000037755">
    <property type="component" value="Unassembled WGS sequence"/>
</dbReference>
<dbReference type="OrthoDB" id="1343905at2"/>
<accession>A0A0M8MAI8</accession>
<evidence type="ECO:0000313" key="1">
    <source>
        <dbReference type="EMBL" id="KOS04644.1"/>
    </source>
</evidence>
<organism evidence="1 2">
    <name type="scientific">Flavobacterium akiainvivens</name>
    <dbReference type="NCBI Taxonomy" id="1202724"/>
    <lineage>
        <taxon>Bacteria</taxon>
        <taxon>Pseudomonadati</taxon>
        <taxon>Bacteroidota</taxon>
        <taxon>Flavobacteriia</taxon>
        <taxon>Flavobacteriales</taxon>
        <taxon>Flavobacteriaceae</taxon>
        <taxon>Flavobacterium</taxon>
    </lineage>
</organism>
<dbReference type="AlphaFoldDB" id="A0A0M8MAI8"/>
<sequence length="157" mass="17788">MRYVIVKGGKSSGKATTINEVCRRLAPEKVTKVIHDENGSTRLSPVSSLEDLTDGNYIIRVKNKNILVVSGAPTQQKQSITTIIESVQKLEFEPEFALVAMSGLEKFKNFKTAEELQKFGKCIHETKIWRIPSHNFINTDEWKKRIAYLTAITLHNI</sequence>
<name>A0A0M8MAI8_9FLAO</name>
<protein>
    <submittedName>
        <fullName evidence="1">Uncharacterized protein</fullName>
    </submittedName>
</protein>
<dbReference type="EMBL" id="LIYD01000005">
    <property type="protein sequence ID" value="KOS04644.1"/>
    <property type="molecule type" value="Genomic_DNA"/>
</dbReference>
<gene>
    <name evidence="1" type="ORF">AM493_00255</name>
</gene>
<dbReference type="PATRIC" id="fig|1202724.3.peg.43"/>
<evidence type="ECO:0000313" key="2">
    <source>
        <dbReference type="Proteomes" id="UP000037755"/>
    </source>
</evidence>